<reference evidence="2" key="1">
    <citation type="submission" date="2001-08" db="EMBL/GenBank/DDBJ databases">
        <title>Oryza sativa nipponbare(GA3) genomic DNA, chromosome 2, BAC clone:OJ1004_H01.</title>
        <authorList>
            <person name="Sasaki T."/>
            <person name="Matsumoto T."/>
            <person name="Yamamoto K."/>
        </authorList>
    </citation>
    <scope>NUCLEOTIDE SEQUENCE</scope>
</reference>
<evidence type="ECO:0000256" key="1">
    <source>
        <dbReference type="SAM" id="MobiDB-lite"/>
    </source>
</evidence>
<evidence type="ECO:0000313" key="3">
    <source>
        <dbReference type="EMBL" id="BAD33272.1"/>
    </source>
</evidence>
<proteinExistence type="predicted"/>
<gene>
    <name evidence="2" type="ORF">OJ1004_H01.4</name>
    <name evidence="3" type="ORF">P0451A10.37</name>
</gene>
<organism evidence="2 4">
    <name type="scientific">Oryza sativa subsp. japonica</name>
    <name type="common">Rice</name>
    <dbReference type="NCBI Taxonomy" id="39947"/>
    <lineage>
        <taxon>Eukaryota</taxon>
        <taxon>Viridiplantae</taxon>
        <taxon>Streptophyta</taxon>
        <taxon>Embryophyta</taxon>
        <taxon>Tracheophyta</taxon>
        <taxon>Spermatophyta</taxon>
        <taxon>Magnoliopsida</taxon>
        <taxon>Liliopsida</taxon>
        <taxon>Poales</taxon>
        <taxon>Poaceae</taxon>
        <taxon>BOP clade</taxon>
        <taxon>Oryzoideae</taxon>
        <taxon>Oryzeae</taxon>
        <taxon>Oryzinae</taxon>
        <taxon>Oryza</taxon>
        <taxon>Oryza sativa</taxon>
    </lineage>
</organism>
<dbReference type="EMBL" id="AP004038">
    <property type="protein sequence ID" value="BAD15476.1"/>
    <property type="molecule type" value="Genomic_DNA"/>
</dbReference>
<reference evidence="4" key="3">
    <citation type="journal article" date="2005" name="Nature">
        <title>The map-based sequence of the rice genome.</title>
        <authorList>
            <consortium name="International rice genome sequencing project (IRGSP)"/>
            <person name="Matsumoto T."/>
            <person name="Wu J."/>
            <person name="Kanamori H."/>
            <person name="Katayose Y."/>
            <person name="Fujisawa M."/>
            <person name="Namiki N."/>
            <person name="Mizuno H."/>
            <person name="Yamamoto K."/>
            <person name="Antonio B.A."/>
            <person name="Baba T."/>
            <person name="Sakata K."/>
            <person name="Nagamura Y."/>
            <person name="Aoki H."/>
            <person name="Arikawa K."/>
            <person name="Arita K."/>
            <person name="Bito T."/>
            <person name="Chiden Y."/>
            <person name="Fujitsuka N."/>
            <person name="Fukunaka R."/>
            <person name="Hamada M."/>
            <person name="Harada C."/>
            <person name="Hayashi A."/>
            <person name="Hijishita S."/>
            <person name="Honda M."/>
            <person name="Hosokawa S."/>
            <person name="Ichikawa Y."/>
            <person name="Idonuma A."/>
            <person name="Iijima M."/>
            <person name="Ikeda M."/>
            <person name="Ikeno M."/>
            <person name="Ito K."/>
            <person name="Ito S."/>
            <person name="Ito T."/>
            <person name="Ito Y."/>
            <person name="Ito Y."/>
            <person name="Iwabuchi A."/>
            <person name="Kamiya K."/>
            <person name="Karasawa W."/>
            <person name="Kurita K."/>
            <person name="Katagiri S."/>
            <person name="Kikuta A."/>
            <person name="Kobayashi H."/>
            <person name="Kobayashi N."/>
            <person name="Machita K."/>
            <person name="Maehara T."/>
            <person name="Masukawa M."/>
            <person name="Mizubayashi T."/>
            <person name="Mukai Y."/>
            <person name="Nagasaki H."/>
            <person name="Nagata Y."/>
            <person name="Naito S."/>
            <person name="Nakashima M."/>
            <person name="Nakama Y."/>
            <person name="Nakamichi Y."/>
            <person name="Nakamura M."/>
            <person name="Meguro A."/>
            <person name="Negishi M."/>
            <person name="Ohta I."/>
            <person name="Ohta T."/>
            <person name="Okamoto M."/>
            <person name="Ono N."/>
            <person name="Saji S."/>
            <person name="Sakaguchi M."/>
            <person name="Sakai K."/>
            <person name="Shibata M."/>
            <person name="Shimokawa T."/>
            <person name="Song J."/>
            <person name="Takazaki Y."/>
            <person name="Terasawa K."/>
            <person name="Tsugane M."/>
            <person name="Tsuji K."/>
            <person name="Ueda S."/>
            <person name="Waki K."/>
            <person name="Yamagata H."/>
            <person name="Yamamoto M."/>
            <person name="Yamamoto S."/>
            <person name="Yamane H."/>
            <person name="Yoshiki S."/>
            <person name="Yoshihara R."/>
            <person name="Yukawa K."/>
            <person name="Zhong H."/>
            <person name="Yano M."/>
            <person name="Yuan Q."/>
            <person name="Ouyang S."/>
            <person name="Liu J."/>
            <person name="Jones K.M."/>
            <person name="Gansberger K."/>
            <person name="Moffat K."/>
            <person name="Hill J."/>
            <person name="Bera J."/>
            <person name="Fadrosh D."/>
            <person name="Jin S."/>
            <person name="Johri S."/>
            <person name="Kim M."/>
            <person name="Overton L."/>
            <person name="Reardon M."/>
            <person name="Tsitrin T."/>
            <person name="Vuong H."/>
            <person name="Weaver B."/>
            <person name="Ciecko A."/>
            <person name="Tallon L."/>
            <person name="Jackson J."/>
            <person name="Pai G."/>
            <person name="Aken S.V."/>
            <person name="Utterback T."/>
            <person name="Reidmuller S."/>
            <person name="Feldblyum T."/>
            <person name="Hsiao J."/>
            <person name="Zismann V."/>
            <person name="Iobst S."/>
            <person name="de Vazeille A.R."/>
            <person name="Buell C.R."/>
            <person name="Ying K."/>
            <person name="Li Y."/>
            <person name="Lu T."/>
            <person name="Huang Y."/>
            <person name="Zhao Q."/>
            <person name="Feng Q."/>
            <person name="Zhang L."/>
            <person name="Zhu J."/>
            <person name="Weng Q."/>
            <person name="Mu J."/>
            <person name="Lu Y."/>
            <person name="Fan D."/>
            <person name="Liu Y."/>
            <person name="Guan J."/>
            <person name="Zhang Y."/>
            <person name="Yu S."/>
            <person name="Liu X."/>
            <person name="Zhang Y."/>
            <person name="Hong G."/>
            <person name="Han B."/>
            <person name="Choisne N."/>
            <person name="Demange N."/>
            <person name="Orjeda G."/>
            <person name="Samain S."/>
            <person name="Cattolico L."/>
            <person name="Pelletier E."/>
            <person name="Couloux A."/>
            <person name="Segurens B."/>
            <person name="Wincker P."/>
            <person name="D'Hont A."/>
            <person name="Scarpelli C."/>
            <person name="Weissenbach J."/>
            <person name="Salanoubat M."/>
            <person name="Quetier F."/>
            <person name="Yu Y."/>
            <person name="Kim H.R."/>
            <person name="Rambo T."/>
            <person name="Currie J."/>
            <person name="Collura K."/>
            <person name="Luo M."/>
            <person name="Yang T."/>
            <person name="Ammiraju J.S.S."/>
            <person name="Engler F."/>
            <person name="Soderlund C."/>
            <person name="Wing R.A."/>
            <person name="Palmer L.E."/>
            <person name="de la Bastide M."/>
            <person name="Spiegel L."/>
            <person name="Nascimento L."/>
            <person name="Zutavern T."/>
            <person name="O'Shaughnessy A."/>
            <person name="Dike S."/>
            <person name="Dedhia N."/>
            <person name="Preston R."/>
            <person name="Balija V."/>
            <person name="McCombie W.R."/>
            <person name="Chow T."/>
            <person name="Chen H."/>
            <person name="Chung M."/>
            <person name="Chen C."/>
            <person name="Shaw J."/>
            <person name="Wu H."/>
            <person name="Hsiao K."/>
            <person name="Chao Y."/>
            <person name="Chu M."/>
            <person name="Cheng C."/>
            <person name="Hour A."/>
            <person name="Lee P."/>
            <person name="Lin S."/>
            <person name="Lin Y."/>
            <person name="Liou J."/>
            <person name="Liu S."/>
            <person name="Hsing Y."/>
            <person name="Raghuvanshi S."/>
            <person name="Mohanty A."/>
            <person name="Bharti A.K."/>
            <person name="Gaur A."/>
            <person name="Gupta V."/>
            <person name="Kumar D."/>
            <person name="Ravi V."/>
            <person name="Vij S."/>
            <person name="Kapur A."/>
            <person name="Khurana P."/>
            <person name="Khurana P."/>
            <person name="Khurana J.P."/>
            <person name="Tyagi A.K."/>
            <person name="Gaikwad K."/>
            <person name="Singh A."/>
            <person name="Dalal V."/>
            <person name="Srivastava S."/>
            <person name="Dixit A."/>
            <person name="Pal A.K."/>
            <person name="Ghazi I.A."/>
            <person name="Yadav M."/>
            <person name="Pandit A."/>
            <person name="Bhargava A."/>
            <person name="Sureshbabu K."/>
            <person name="Batra K."/>
            <person name="Sharma T.R."/>
            <person name="Mohapatra T."/>
            <person name="Singh N.K."/>
            <person name="Messing J."/>
            <person name="Nelson A.B."/>
            <person name="Fuks G."/>
            <person name="Kavchok S."/>
            <person name="Keizer G."/>
            <person name="Linton E."/>
            <person name="Llaca V."/>
            <person name="Song R."/>
            <person name="Tanyolac B."/>
            <person name="Young S."/>
            <person name="Ho-Il K."/>
            <person name="Hahn J.H."/>
            <person name="Sangsakoo G."/>
            <person name="Vanavichit A."/>
            <person name="de Mattos Luiz.A.T."/>
            <person name="Zimmer P.D."/>
            <person name="Malone G."/>
            <person name="Dellagostin O."/>
            <person name="de Oliveira A.C."/>
            <person name="Bevan M."/>
            <person name="Bancroft I."/>
            <person name="Minx P."/>
            <person name="Cordum H."/>
            <person name="Wilson R."/>
            <person name="Cheng Z."/>
            <person name="Jin W."/>
            <person name="Jiang J."/>
            <person name="Leong S.A."/>
            <person name="Iwama H."/>
            <person name="Gojobori T."/>
            <person name="Itoh T."/>
            <person name="Niimura Y."/>
            <person name="Fujii Y."/>
            <person name="Habara T."/>
            <person name="Sakai H."/>
            <person name="Sato Y."/>
            <person name="Wilson G."/>
            <person name="Kumar K."/>
            <person name="McCouch S."/>
            <person name="Juretic N."/>
            <person name="Hoen D."/>
            <person name="Wright S."/>
            <person name="Bruskiewich R."/>
            <person name="Bureau T."/>
            <person name="Miyao A."/>
            <person name="Hirochika H."/>
            <person name="Nishikawa T."/>
            <person name="Kadowaki K."/>
            <person name="Sugiura M."/>
            <person name="Burr B."/>
            <person name="Sasaki T."/>
        </authorList>
    </citation>
    <scope>NUCLEOTIDE SEQUENCE [LARGE SCALE GENOMIC DNA]</scope>
    <source>
        <strain evidence="4">cv. Nipponbare</strain>
    </source>
</reference>
<dbReference type="EMBL" id="AP004775">
    <property type="protein sequence ID" value="BAD33272.1"/>
    <property type="molecule type" value="Genomic_DNA"/>
</dbReference>
<name>Q6ZI42_ORYSJ</name>
<reference evidence="4" key="4">
    <citation type="journal article" date="2008" name="Nucleic Acids Res.">
        <title>The rice annotation project database (RAP-DB): 2008 update.</title>
        <authorList>
            <consortium name="The rice annotation project (RAP)"/>
        </authorList>
    </citation>
    <scope>GENOME REANNOTATION</scope>
    <source>
        <strain evidence="4">cv. Nipponbare</strain>
    </source>
</reference>
<evidence type="ECO:0000313" key="2">
    <source>
        <dbReference type="EMBL" id="BAD15476.1"/>
    </source>
</evidence>
<protein>
    <submittedName>
        <fullName evidence="2">Uncharacterized protein</fullName>
    </submittedName>
</protein>
<evidence type="ECO:0000313" key="4">
    <source>
        <dbReference type="Proteomes" id="UP000000763"/>
    </source>
</evidence>
<feature type="region of interest" description="Disordered" evidence="1">
    <location>
        <begin position="1"/>
        <end position="24"/>
    </location>
</feature>
<dbReference type="Proteomes" id="UP000000763">
    <property type="component" value="Chromosome 2"/>
</dbReference>
<feature type="compositionally biased region" description="Basic residues" evidence="1">
    <location>
        <begin position="8"/>
        <end position="19"/>
    </location>
</feature>
<accession>Q6ZI42</accession>
<dbReference type="AlphaFoldDB" id="Q6ZI42"/>
<sequence>MTIAAQRRSSKATPQRRTRREMPLPLYQDQSKRFYLKANVEGWEEVRMPPRRKTMLESITVIEAS</sequence>
<reference evidence="3" key="2">
    <citation type="submission" date="2002-02" db="EMBL/GenBank/DDBJ databases">
        <title>Oryza sativa nipponbare(GA3) genomic DNA, chromosome 2, PAC clone:P0451A10.</title>
        <authorList>
            <person name="Sasaki T."/>
            <person name="Matsumoto T."/>
            <person name="Yamamoto K."/>
        </authorList>
    </citation>
    <scope>NUCLEOTIDE SEQUENCE</scope>
</reference>